<dbReference type="EMBL" id="BOQN01000099">
    <property type="protein sequence ID" value="GIM95768.1"/>
    <property type="molecule type" value="Genomic_DNA"/>
</dbReference>
<comment type="caution">
    <text evidence="1">The sequence shown here is derived from an EMBL/GenBank/DDBJ whole genome shotgun (WGS) entry which is preliminary data.</text>
</comment>
<evidence type="ECO:0000313" key="1">
    <source>
        <dbReference type="EMBL" id="GIM95768.1"/>
    </source>
</evidence>
<keyword evidence="2" id="KW-1185">Reference proteome</keyword>
<gene>
    <name evidence="1" type="ORF">Ato02nite_075610</name>
</gene>
<protein>
    <submittedName>
        <fullName evidence="1">Uncharacterized protein</fullName>
    </submittedName>
</protein>
<proteinExistence type="predicted"/>
<dbReference type="RefSeq" id="WP_213011469.1">
    <property type="nucleotide sequence ID" value="NZ_BOQN01000099.1"/>
</dbReference>
<evidence type="ECO:0000313" key="2">
    <source>
        <dbReference type="Proteomes" id="UP000677082"/>
    </source>
</evidence>
<organism evidence="1 2">
    <name type="scientific">Paractinoplanes toevensis</name>
    <dbReference type="NCBI Taxonomy" id="571911"/>
    <lineage>
        <taxon>Bacteria</taxon>
        <taxon>Bacillati</taxon>
        <taxon>Actinomycetota</taxon>
        <taxon>Actinomycetes</taxon>
        <taxon>Micromonosporales</taxon>
        <taxon>Micromonosporaceae</taxon>
        <taxon>Paractinoplanes</taxon>
    </lineage>
</organism>
<accession>A0A919W952</accession>
<sequence length="263" mass="28998">MLTDRDRTLLAPHLNLLRAARSELAAAQATLTDAERRADQSRTGTDWRDRLLGGLLSIDEGRSQRFRGARRDRRTAQAMVDAAMKKYTKYATRMDELLEPILRRDDLAFRRILAAAKECDTAVRAAAGIRGNIDAALARPVSNTGKTKAERDTQAWHEAEFNRLRSTELIAEIRASARALEGLTERAARALGEVTGDPAPTSPTLSPVALSRLGATTGRSAERPLRDLHRQLGGVLTELERWRTRAEEARVAALRAAQDNLSG</sequence>
<dbReference type="AlphaFoldDB" id="A0A919W952"/>
<name>A0A919W952_9ACTN</name>
<reference evidence="1 2" key="1">
    <citation type="submission" date="2021-03" db="EMBL/GenBank/DDBJ databases">
        <title>Whole genome shotgun sequence of Actinoplanes toevensis NBRC 105298.</title>
        <authorList>
            <person name="Komaki H."/>
            <person name="Tamura T."/>
        </authorList>
    </citation>
    <scope>NUCLEOTIDE SEQUENCE [LARGE SCALE GENOMIC DNA]</scope>
    <source>
        <strain evidence="1 2">NBRC 105298</strain>
    </source>
</reference>
<dbReference type="Proteomes" id="UP000677082">
    <property type="component" value="Unassembled WGS sequence"/>
</dbReference>